<protein>
    <submittedName>
        <fullName evidence="1">Uncharacterized protein</fullName>
    </submittedName>
</protein>
<keyword evidence="2" id="KW-1185">Reference proteome</keyword>
<sequence length="223" mass="26014">MDRLNLDPQELCRQTPMATRLMDVFDLGDFFAIPKLCEEAVGYFSKYLAEELAQIQREYHLYDSEKLAAHIHTIRAVYGRDTPAQERFLPGLTEFIHRARYRLLREPEFTALLGEIPALAVKIFRTMVDSGEFVRVSYPSDCTKCGDDLQDTCTHEILPKTKLRAYCKKCAEKKAFTPPTTDWMGRFAAYREKKEEYKKSLEKQSDQITETPNEDCYVSNRQW</sequence>
<name>A0ABY0HFC5_9PEZI</name>
<proteinExistence type="predicted"/>
<comment type="caution">
    <text evidence="1">The sequence shown here is derived from an EMBL/GenBank/DDBJ whole genome shotgun (WGS) entry which is preliminary data.</text>
</comment>
<reference evidence="1 2" key="1">
    <citation type="submission" date="2018-06" db="EMBL/GenBank/DDBJ databases">
        <title>Complete Genomes of Monosporascus.</title>
        <authorList>
            <person name="Robinson A.J."/>
            <person name="Natvig D.O."/>
        </authorList>
    </citation>
    <scope>NUCLEOTIDE SEQUENCE [LARGE SCALE GENOMIC DNA]</scope>
    <source>
        <strain evidence="1 2">CBS 609.92</strain>
    </source>
</reference>
<organism evidence="1 2">
    <name type="scientific">Monosporascus cannonballus</name>
    <dbReference type="NCBI Taxonomy" id="155416"/>
    <lineage>
        <taxon>Eukaryota</taxon>
        <taxon>Fungi</taxon>
        <taxon>Dikarya</taxon>
        <taxon>Ascomycota</taxon>
        <taxon>Pezizomycotina</taxon>
        <taxon>Sordariomycetes</taxon>
        <taxon>Xylariomycetidae</taxon>
        <taxon>Xylariales</taxon>
        <taxon>Xylariales incertae sedis</taxon>
        <taxon>Monosporascus</taxon>
    </lineage>
</organism>
<evidence type="ECO:0000313" key="1">
    <source>
        <dbReference type="EMBL" id="RYO92136.1"/>
    </source>
</evidence>
<gene>
    <name evidence="1" type="ORF">DL762_001794</name>
</gene>
<accession>A0ABY0HFC5</accession>
<dbReference type="EMBL" id="QJNS01000031">
    <property type="protein sequence ID" value="RYO92136.1"/>
    <property type="molecule type" value="Genomic_DNA"/>
</dbReference>
<evidence type="ECO:0000313" key="2">
    <source>
        <dbReference type="Proteomes" id="UP000294003"/>
    </source>
</evidence>
<dbReference type="Proteomes" id="UP000294003">
    <property type="component" value="Unassembled WGS sequence"/>
</dbReference>